<gene>
    <name evidence="1" type="ORF">SAMN04488540_11450</name>
</gene>
<dbReference type="OrthoDB" id="6400230at2"/>
<dbReference type="Proteomes" id="UP000199527">
    <property type="component" value="Unassembled WGS sequence"/>
</dbReference>
<proteinExistence type="predicted"/>
<protein>
    <submittedName>
        <fullName evidence="1">Uncharacterized protein</fullName>
    </submittedName>
</protein>
<dbReference type="EMBL" id="FNEM01000014">
    <property type="protein sequence ID" value="SDJ83962.1"/>
    <property type="molecule type" value="Genomic_DNA"/>
</dbReference>
<reference evidence="2" key="1">
    <citation type="submission" date="2016-10" db="EMBL/GenBank/DDBJ databases">
        <authorList>
            <person name="Varghese N."/>
            <person name="Submissions S."/>
        </authorList>
    </citation>
    <scope>NUCLEOTIDE SEQUENCE [LARGE SCALE GENOMIC DNA]</scope>
    <source>
        <strain evidence="2">DSM 23317</strain>
    </source>
</reference>
<keyword evidence="2" id="KW-1185">Reference proteome</keyword>
<sequence length="97" mass="11185">MDQNINLIELVHHVGWVYQSTAVTQEPDGKLIFWKIPLHEVLAIRTSNPSKSLRKEMGKDFENCIIPTEGRKQKLARDWHSSVISALNYIDAERTLN</sequence>
<dbReference type="AlphaFoldDB" id="A0A1G8X020"/>
<evidence type="ECO:0000313" key="2">
    <source>
        <dbReference type="Proteomes" id="UP000199527"/>
    </source>
</evidence>
<organism evidence="1 2">
    <name type="scientific">Ferrimonas sediminum</name>
    <dbReference type="NCBI Taxonomy" id="718193"/>
    <lineage>
        <taxon>Bacteria</taxon>
        <taxon>Pseudomonadati</taxon>
        <taxon>Pseudomonadota</taxon>
        <taxon>Gammaproteobacteria</taxon>
        <taxon>Alteromonadales</taxon>
        <taxon>Ferrimonadaceae</taxon>
        <taxon>Ferrimonas</taxon>
    </lineage>
</organism>
<evidence type="ECO:0000313" key="1">
    <source>
        <dbReference type="EMBL" id="SDJ83962.1"/>
    </source>
</evidence>
<name>A0A1G8X020_9GAMM</name>
<accession>A0A1G8X020</accession>
<dbReference type="RefSeq" id="WP_090366755.1">
    <property type="nucleotide sequence ID" value="NZ_FNEM01000014.1"/>
</dbReference>